<proteinExistence type="predicted"/>
<dbReference type="GO" id="GO:0048270">
    <property type="term" value="F:methionine adenosyltransferase regulator activity"/>
    <property type="evidence" value="ECO:0007669"/>
    <property type="project" value="TreeGrafter"/>
</dbReference>
<dbReference type="CDD" id="cd05254">
    <property type="entry name" value="dTDP_HR_like_SDR_e"/>
    <property type="match status" value="1"/>
</dbReference>
<feature type="domain" description="RmlD-like substrate binding" evidence="1">
    <location>
        <begin position="3"/>
        <end position="295"/>
    </location>
</feature>
<accession>A0A167K1N8</accession>
<sequence length="323" mass="35274">MPRIIVTGASGVLGSAVYSAFTSTSSSQKEQENGNEKYTVLGLSYSTPVPGLTPLDLLDPPAVEKLWEEFKPDWVVHCAAERRPDVAERDPERAERLNAGVPGHLASLASKHSHKLIYISTDYVFPGTTPPYSPSSPPHPLNLYGRTKLLGELALAPYTGVATSVRVPVLYGPVKKPSDSAVNVLEEIVRDQSGKKYKMDDWQVRYPTNVLDVAGFLVRLVELAKPLPQIVHYTAPHTFTKYTLCLAFGTLLSLPTAHIIPDVPDPSAPVPAGGAQRPRDCRLSMRETDALFGLAEDEGEGGSWQGQEVVKWFEGWFAREEGA</sequence>
<dbReference type="InterPro" id="IPR005913">
    <property type="entry name" value="dTDP_dehydrorham_reduct"/>
</dbReference>
<dbReference type="Gene3D" id="3.40.50.720">
    <property type="entry name" value="NAD(P)-binding Rossmann-like Domain"/>
    <property type="match status" value="1"/>
</dbReference>
<name>A0A167K1N8_CALVF</name>
<dbReference type="GO" id="GO:0006556">
    <property type="term" value="P:S-adenosylmethionine biosynthetic process"/>
    <property type="evidence" value="ECO:0007669"/>
    <property type="project" value="UniProtKB-UniPathway"/>
</dbReference>
<reference evidence="2 3" key="1">
    <citation type="journal article" date="2016" name="Mol. Biol. Evol.">
        <title>Comparative Genomics of Early-Diverging Mushroom-Forming Fungi Provides Insights into the Origins of Lignocellulose Decay Capabilities.</title>
        <authorList>
            <person name="Nagy L.G."/>
            <person name="Riley R."/>
            <person name="Tritt A."/>
            <person name="Adam C."/>
            <person name="Daum C."/>
            <person name="Floudas D."/>
            <person name="Sun H."/>
            <person name="Yadav J.S."/>
            <person name="Pangilinan J."/>
            <person name="Larsson K.H."/>
            <person name="Matsuura K."/>
            <person name="Barry K."/>
            <person name="Labutti K."/>
            <person name="Kuo R."/>
            <person name="Ohm R.A."/>
            <person name="Bhattacharya S.S."/>
            <person name="Shirouzu T."/>
            <person name="Yoshinaga Y."/>
            <person name="Martin F.M."/>
            <person name="Grigoriev I.V."/>
            <person name="Hibbett D.S."/>
        </authorList>
    </citation>
    <scope>NUCLEOTIDE SEQUENCE [LARGE SCALE GENOMIC DNA]</scope>
    <source>
        <strain evidence="2 3">TUFC12733</strain>
    </source>
</reference>
<evidence type="ECO:0000313" key="3">
    <source>
        <dbReference type="Proteomes" id="UP000076738"/>
    </source>
</evidence>
<dbReference type="SUPFAM" id="SSF51735">
    <property type="entry name" value="NAD(P)-binding Rossmann-fold domains"/>
    <property type="match status" value="1"/>
</dbReference>
<dbReference type="PANTHER" id="PTHR10491:SF4">
    <property type="entry name" value="METHIONINE ADENOSYLTRANSFERASE 2 SUBUNIT BETA"/>
    <property type="match status" value="1"/>
</dbReference>
<protein>
    <submittedName>
        <fullName evidence="2">NAD dependent epimerase/dehydratase</fullName>
    </submittedName>
</protein>
<dbReference type="PANTHER" id="PTHR10491">
    <property type="entry name" value="DTDP-4-DEHYDRORHAMNOSE REDUCTASE"/>
    <property type="match status" value="1"/>
</dbReference>
<dbReference type="GO" id="GO:0048269">
    <property type="term" value="C:methionine adenosyltransferase complex"/>
    <property type="evidence" value="ECO:0007669"/>
    <property type="project" value="TreeGrafter"/>
</dbReference>
<dbReference type="InterPro" id="IPR036291">
    <property type="entry name" value="NAD(P)-bd_dom_sf"/>
</dbReference>
<dbReference type="EMBL" id="KV417296">
    <property type="protein sequence ID" value="KZO94162.1"/>
    <property type="molecule type" value="Genomic_DNA"/>
</dbReference>
<dbReference type="Pfam" id="PF04321">
    <property type="entry name" value="RmlD_sub_bind"/>
    <property type="match status" value="1"/>
</dbReference>
<evidence type="ECO:0000259" key="1">
    <source>
        <dbReference type="Pfam" id="PF04321"/>
    </source>
</evidence>
<dbReference type="Proteomes" id="UP000076738">
    <property type="component" value="Unassembled WGS sequence"/>
</dbReference>
<keyword evidence="3" id="KW-1185">Reference proteome</keyword>
<dbReference type="InterPro" id="IPR029903">
    <property type="entry name" value="RmlD-like-bd"/>
</dbReference>
<dbReference type="OrthoDB" id="6235964at2759"/>
<gene>
    <name evidence="2" type="ORF">CALVIDRAFT_539209</name>
</gene>
<dbReference type="AlphaFoldDB" id="A0A167K1N8"/>
<dbReference type="UniPathway" id="UPA00315">
    <property type="reaction ID" value="UER00080"/>
</dbReference>
<organism evidence="2 3">
    <name type="scientific">Calocera viscosa (strain TUFC12733)</name>
    <dbReference type="NCBI Taxonomy" id="1330018"/>
    <lineage>
        <taxon>Eukaryota</taxon>
        <taxon>Fungi</taxon>
        <taxon>Dikarya</taxon>
        <taxon>Basidiomycota</taxon>
        <taxon>Agaricomycotina</taxon>
        <taxon>Dacrymycetes</taxon>
        <taxon>Dacrymycetales</taxon>
        <taxon>Dacrymycetaceae</taxon>
        <taxon>Calocera</taxon>
    </lineage>
</organism>
<dbReference type="STRING" id="1330018.A0A167K1N8"/>
<evidence type="ECO:0000313" key="2">
    <source>
        <dbReference type="EMBL" id="KZO94162.1"/>
    </source>
</evidence>